<evidence type="ECO:0000259" key="8">
    <source>
        <dbReference type="Pfam" id="PF00892"/>
    </source>
</evidence>
<evidence type="ECO:0000256" key="4">
    <source>
        <dbReference type="ARBA" id="ARBA00022989"/>
    </source>
</evidence>
<keyword evidence="10" id="KW-1185">Reference proteome</keyword>
<feature type="transmembrane region" description="Helical" evidence="6">
    <location>
        <begin position="218"/>
        <end position="240"/>
    </location>
</feature>
<feature type="transmembrane region" description="Helical" evidence="6">
    <location>
        <begin position="74"/>
        <end position="98"/>
    </location>
</feature>
<comment type="similarity">
    <text evidence="2 6">Belongs to the drug/metabolite transporter (DMT) superfamily. Plant drug/metabolite exporter (P-DME) (TC 2.A.7.4) family.</text>
</comment>
<evidence type="ECO:0000313" key="9">
    <source>
        <dbReference type="EMBL" id="MED6109764.1"/>
    </source>
</evidence>
<keyword evidence="4 6" id="KW-1133">Transmembrane helix</keyword>
<dbReference type="PANTHER" id="PTHR31218">
    <property type="entry name" value="WAT1-RELATED PROTEIN"/>
    <property type="match status" value="1"/>
</dbReference>
<evidence type="ECO:0000256" key="2">
    <source>
        <dbReference type="ARBA" id="ARBA00007635"/>
    </source>
</evidence>
<feature type="transmembrane region" description="Helical" evidence="6">
    <location>
        <begin position="143"/>
        <end position="161"/>
    </location>
</feature>
<feature type="transmembrane region" description="Helical" evidence="6">
    <location>
        <begin position="43"/>
        <end position="62"/>
    </location>
</feature>
<dbReference type="InterPro" id="IPR037185">
    <property type="entry name" value="EmrE-like"/>
</dbReference>
<dbReference type="InterPro" id="IPR030184">
    <property type="entry name" value="WAT1-related"/>
</dbReference>
<comment type="subcellular location">
    <subcellularLocation>
        <location evidence="1 6">Membrane</location>
        <topology evidence="1 6">Multi-pass membrane protein</topology>
    </subcellularLocation>
</comment>
<feature type="transmembrane region" description="Helical" evidence="6">
    <location>
        <begin position="252"/>
        <end position="271"/>
    </location>
</feature>
<evidence type="ECO:0000256" key="3">
    <source>
        <dbReference type="ARBA" id="ARBA00022692"/>
    </source>
</evidence>
<dbReference type="EMBL" id="JASCZI010000180">
    <property type="protein sequence ID" value="MED6109764.1"/>
    <property type="molecule type" value="Genomic_DNA"/>
</dbReference>
<evidence type="ECO:0000256" key="7">
    <source>
        <dbReference type="SAM" id="MobiDB-lite"/>
    </source>
</evidence>
<evidence type="ECO:0000256" key="1">
    <source>
        <dbReference type="ARBA" id="ARBA00004141"/>
    </source>
</evidence>
<feature type="domain" description="EamA" evidence="8">
    <location>
        <begin position="29"/>
        <end position="159"/>
    </location>
</feature>
<feature type="transmembrane region" description="Helical" evidence="6">
    <location>
        <begin position="283"/>
        <end position="302"/>
    </location>
</feature>
<dbReference type="SUPFAM" id="SSF103481">
    <property type="entry name" value="Multidrug resistance efflux transporter EmrE"/>
    <property type="match status" value="2"/>
</dbReference>
<sequence length="369" mass="40280">MAESRAGRYYCYREVLPFCAMVAVECTNVGVNVLFKQATLQGLSYYAFIVYSFAVSSLFLLLPLPFVLRWSRGLPPFTVSLILRIFLLGTIGFVAQLSGYKGLEYTSPTLFSALSNLIPAFTFILAVFFRMEKISPKSSSTQAKVLGSLVSILGALIVVLYKGPTLFSGSSSNVDSLKDSSSQQNWVLGGFLIAIEFILVPIWYIVQTNVIKEYPAEIIVVFLYNLCGTLISAPVCLLLEESNLSGWRIKPDITLISILYSGFFVTGLSSLVHTWGIHIKGPVYISSFKPVSIAIAAAFSAIFLGDPLYLGIVVGGVIISIGFYSIIWGKAKEELSECSSSQTQPASKSHPLLESYNVKDSSETSCNDC</sequence>
<keyword evidence="5 6" id="KW-0472">Membrane</keyword>
<accession>A0ABU6QCZ6</accession>
<gene>
    <name evidence="9" type="ORF">PIB30_036599</name>
</gene>
<feature type="transmembrane region" description="Helical" evidence="6">
    <location>
        <begin position="186"/>
        <end position="206"/>
    </location>
</feature>
<dbReference type="Pfam" id="PF00892">
    <property type="entry name" value="EamA"/>
    <property type="match status" value="1"/>
</dbReference>
<dbReference type="Proteomes" id="UP001341840">
    <property type="component" value="Unassembled WGS sequence"/>
</dbReference>
<feature type="transmembrane region" description="Helical" evidence="6">
    <location>
        <begin position="110"/>
        <end position="131"/>
    </location>
</feature>
<keyword evidence="3 6" id="KW-0812">Transmembrane</keyword>
<dbReference type="InterPro" id="IPR000620">
    <property type="entry name" value="EamA_dom"/>
</dbReference>
<feature type="region of interest" description="Disordered" evidence="7">
    <location>
        <begin position="339"/>
        <end position="369"/>
    </location>
</feature>
<evidence type="ECO:0000256" key="5">
    <source>
        <dbReference type="ARBA" id="ARBA00023136"/>
    </source>
</evidence>
<proteinExistence type="inferred from homology"/>
<reference evidence="9 10" key="1">
    <citation type="journal article" date="2023" name="Plants (Basel)">
        <title>Bridging the Gap: Combining Genomics and Transcriptomics Approaches to Understand Stylosanthes scabra, an Orphan Legume from the Brazilian Caatinga.</title>
        <authorList>
            <person name="Ferreira-Neto J.R.C."/>
            <person name="da Silva M.D."/>
            <person name="Binneck E."/>
            <person name="de Melo N.F."/>
            <person name="da Silva R.H."/>
            <person name="de Melo A.L.T.M."/>
            <person name="Pandolfi V."/>
            <person name="Bustamante F.O."/>
            <person name="Brasileiro-Vidal A.C."/>
            <person name="Benko-Iseppon A.M."/>
        </authorList>
    </citation>
    <scope>NUCLEOTIDE SEQUENCE [LARGE SCALE GENOMIC DNA]</scope>
    <source>
        <tissue evidence="9">Leaves</tissue>
    </source>
</reference>
<protein>
    <recommendedName>
        <fullName evidence="6">WAT1-related protein</fullName>
    </recommendedName>
</protein>
<organism evidence="9 10">
    <name type="scientific">Stylosanthes scabra</name>
    <dbReference type="NCBI Taxonomy" id="79078"/>
    <lineage>
        <taxon>Eukaryota</taxon>
        <taxon>Viridiplantae</taxon>
        <taxon>Streptophyta</taxon>
        <taxon>Embryophyta</taxon>
        <taxon>Tracheophyta</taxon>
        <taxon>Spermatophyta</taxon>
        <taxon>Magnoliopsida</taxon>
        <taxon>eudicotyledons</taxon>
        <taxon>Gunneridae</taxon>
        <taxon>Pentapetalae</taxon>
        <taxon>rosids</taxon>
        <taxon>fabids</taxon>
        <taxon>Fabales</taxon>
        <taxon>Fabaceae</taxon>
        <taxon>Papilionoideae</taxon>
        <taxon>50 kb inversion clade</taxon>
        <taxon>dalbergioids sensu lato</taxon>
        <taxon>Dalbergieae</taxon>
        <taxon>Pterocarpus clade</taxon>
        <taxon>Stylosanthes</taxon>
    </lineage>
</organism>
<comment type="caution">
    <text evidence="9">The sequence shown here is derived from an EMBL/GenBank/DDBJ whole genome shotgun (WGS) entry which is preliminary data.</text>
</comment>
<name>A0ABU6QCZ6_9FABA</name>
<feature type="transmembrane region" description="Helical" evidence="6">
    <location>
        <begin position="308"/>
        <end position="327"/>
    </location>
</feature>
<evidence type="ECO:0000313" key="10">
    <source>
        <dbReference type="Proteomes" id="UP001341840"/>
    </source>
</evidence>
<evidence type="ECO:0000256" key="6">
    <source>
        <dbReference type="RuleBase" id="RU363077"/>
    </source>
</evidence>